<feature type="repeat" description="WD" evidence="3">
    <location>
        <begin position="803"/>
        <end position="844"/>
    </location>
</feature>
<dbReference type="SMART" id="SM00320">
    <property type="entry name" value="WD40"/>
    <property type="match status" value="5"/>
</dbReference>
<feature type="region of interest" description="Disordered" evidence="4">
    <location>
        <begin position="26"/>
        <end position="65"/>
    </location>
</feature>
<feature type="repeat" description="WD" evidence="3">
    <location>
        <begin position="932"/>
        <end position="962"/>
    </location>
</feature>
<organism evidence="6 7">
    <name type="scientific">Rhizoctonia solani</name>
    <dbReference type="NCBI Taxonomy" id="456999"/>
    <lineage>
        <taxon>Eukaryota</taxon>
        <taxon>Fungi</taxon>
        <taxon>Dikarya</taxon>
        <taxon>Basidiomycota</taxon>
        <taxon>Agaricomycotina</taxon>
        <taxon>Agaricomycetes</taxon>
        <taxon>Cantharellales</taxon>
        <taxon>Ceratobasidiaceae</taxon>
        <taxon>Rhizoctonia</taxon>
    </lineage>
</organism>
<dbReference type="InterPro" id="IPR015943">
    <property type="entry name" value="WD40/YVTN_repeat-like_dom_sf"/>
</dbReference>
<keyword evidence="1 3" id="KW-0853">WD repeat</keyword>
<accession>A0A8H2WGL1</accession>
<dbReference type="PROSITE" id="PS50082">
    <property type="entry name" value="WD_REPEATS_2"/>
    <property type="match status" value="3"/>
</dbReference>
<evidence type="ECO:0000313" key="6">
    <source>
        <dbReference type="EMBL" id="CAE6369724.1"/>
    </source>
</evidence>
<dbReference type="Pfam" id="PF24883">
    <property type="entry name" value="NPHP3_N"/>
    <property type="match status" value="1"/>
</dbReference>
<dbReference type="Gene3D" id="2.130.10.10">
    <property type="entry name" value="YVTN repeat-like/Quinoprotein amine dehydrogenase"/>
    <property type="match status" value="2"/>
</dbReference>
<reference evidence="6" key="1">
    <citation type="submission" date="2021-01" db="EMBL/GenBank/DDBJ databases">
        <authorList>
            <person name="Kaushik A."/>
        </authorList>
    </citation>
    <scope>NUCLEOTIDE SEQUENCE</scope>
    <source>
        <strain evidence="6">AG1-1C</strain>
    </source>
</reference>
<dbReference type="PANTHER" id="PTHR10039">
    <property type="entry name" value="AMELOGENIN"/>
    <property type="match status" value="1"/>
</dbReference>
<feature type="repeat" description="WD" evidence="3">
    <location>
        <begin position="889"/>
        <end position="930"/>
    </location>
</feature>
<sequence>MPFVLTLRESFVRLENNLKKRLHIASGDHGRPASASGSHQSATPTPEGAALTSDPCPPAQDSTHSIDTKYENNVALQPEKTLRVRTAINILLTTLESTADAFGPLKDIEEEAEKVVEKQARTIVERMLDAMEGSDGILECYCRIDEHLQRLTASLNASMSTLKAVNEQTMESRLAKMSSAMSGVYNSAESRDLKRGRCTPGTRQAQIELLLKWAHRPEIGKTCWMNGMAGTGKTTIAYSVCDELDASCQLAASFFCSRTIPECRQVKHIIPSIAYQLARFSAPFRFALDKALEADPHAHTRALKIQYEKLIMGPLVAVQECLPPTFIVVIDALDECESEDSVGEILDLLLSTEYALPIRYLVSSRPEKEIARRMADRVNTEGDPLLVLHELDSESVMNDVEVYMRDELQHIPLTEDQRIAIFQRCGALFIYASTTCRYLKLACEMGTLDEAVDVIVKSAAIPMEQGGQNVIDELYNTILVSAFQKCEMDLANKIRMRDVLETVICAMEPMTLDVIGRLVGTGSAEQVNRLLKPLRSVLNVTKKTGVVTTLHASFPDYMFSRDRSKDFYCERARRHAEITKSCLQLIESVEPRFNVCGLGFSYLLDKEVEDLGKRVGASISSGLVYACRYWSAHLDLSECQAELVDCVKSFFKSTLLVWMEIINLIKHMRYGTMIIQNAEKWSRKCKAPEDLARLINDAWQFVSVYANHPICESTPHIYISMLPFWPRNRPISVAYMPRTFGLVRATGSAIDRRRLALIATWKVSTKEVGSISLSADGTRFAAPTGDSIEVFDTATGESVLNLTDNHTKDVHFVAISPDSTSVIFASWGGTPYLWDVRNGGTVTDLFREHVFGVTSIALSTDGRRVACSLWNRDVYIRGLQQEAPSLGPLKGGDTAQRLLTFSCNNLQLASGSSDSTVRVWDVQTGDMVGGSFEGHTQSVRSVVFSPDGSRLASASNDRSIRV</sequence>
<dbReference type="PROSITE" id="PS50294">
    <property type="entry name" value="WD_REPEATS_REGION"/>
    <property type="match status" value="2"/>
</dbReference>
<evidence type="ECO:0000256" key="4">
    <source>
        <dbReference type="SAM" id="MobiDB-lite"/>
    </source>
</evidence>
<dbReference type="InterPro" id="IPR011047">
    <property type="entry name" value="Quinoprotein_ADH-like_sf"/>
</dbReference>
<dbReference type="Proteomes" id="UP000663846">
    <property type="component" value="Unassembled WGS sequence"/>
</dbReference>
<dbReference type="SUPFAM" id="SSF52540">
    <property type="entry name" value="P-loop containing nucleoside triphosphate hydrolases"/>
    <property type="match status" value="1"/>
</dbReference>
<evidence type="ECO:0000256" key="3">
    <source>
        <dbReference type="PROSITE-ProRule" id="PRU00221"/>
    </source>
</evidence>
<dbReference type="InterPro" id="IPR027417">
    <property type="entry name" value="P-loop_NTPase"/>
</dbReference>
<name>A0A8H2WGL1_9AGAM</name>
<evidence type="ECO:0000256" key="2">
    <source>
        <dbReference type="ARBA" id="ARBA00022737"/>
    </source>
</evidence>
<dbReference type="Pfam" id="PF00400">
    <property type="entry name" value="WD40"/>
    <property type="match status" value="3"/>
</dbReference>
<protein>
    <recommendedName>
        <fullName evidence="5">Nephrocystin 3-like N-terminal domain-containing protein</fullName>
    </recommendedName>
</protein>
<feature type="compositionally biased region" description="Polar residues" evidence="4">
    <location>
        <begin position="35"/>
        <end position="44"/>
    </location>
</feature>
<evidence type="ECO:0000313" key="7">
    <source>
        <dbReference type="Proteomes" id="UP000663846"/>
    </source>
</evidence>
<dbReference type="InterPro" id="IPR019775">
    <property type="entry name" value="WD40_repeat_CS"/>
</dbReference>
<comment type="caution">
    <text evidence="6">The sequence shown here is derived from an EMBL/GenBank/DDBJ whole genome shotgun (WGS) entry which is preliminary data.</text>
</comment>
<keyword evidence="2" id="KW-0677">Repeat</keyword>
<dbReference type="InterPro" id="IPR001680">
    <property type="entry name" value="WD40_rpt"/>
</dbReference>
<proteinExistence type="predicted"/>
<feature type="domain" description="Nephrocystin 3-like N-terminal" evidence="5">
    <location>
        <begin position="211"/>
        <end position="365"/>
    </location>
</feature>
<dbReference type="PROSITE" id="PS00678">
    <property type="entry name" value="WD_REPEATS_1"/>
    <property type="match status" value="1"/>
</dbReference>
<evidence type="ECO:0000256" key="1">
    <source>
        <dbReference type="ARBA" id="ARBA00022574"/>
    </source>
</evidence>
<dbReference type="EMBL" id="CAJMWS010000126">
    <property type="protein sequence ID" value="CAE6369724.1"/>
    <property type="molecule type" value="Genomic_DNA"/>
</dbReference>
<dbReference type="Gene3D" id="3.40.50.300">
    <property type="entry name" value="P-loop containing nucleotide triphosphate hydrolases"/>
    <property type="match status" value="1"/>
</dbReference>
<dbReference type="SUPFAM" id="SSF50998">
    <property type="entry name" value="Quinoprotein alcohol dehydrogenase-like"/>
    <property type="match status" value="1"/>
</dbReference>
<evidence type="ECO:0000259" key="5">
    <source>
        <dbReference type="Pfam" id="PF24883"/>
    </source>
</evidence>
<dbReference type="InterPro" id="IPR056884">
    <property type="entry name" value="NPHP3-like_N"/>
</dbReference>
<dbReference type="AlphaFoldDB" id="A0A8H2WGL1"/>
<dbReference type="PANTHER" id="PTHR10039:SF17">
    <property type="entry name" value="FUNGAL STAND N-TERMINAL GOODBYE DOMAIN-CONTAINING PROTEIN-RELATED"/>
    <property type="match status" value="1"/>
</dbReference>
<gene>
    <name evidence="6" type="ORF">RDB_LOCUS25173</name>
</gene>